<sequence length="236" mass="25611">MAGAATCRAGAAAEAGSRAAWERARTASRAWSQRENDVASSLQSCLSRIKDISITLPQFPSPDKLLRDPENRVCDAVVDRVNDHLPGNIDPGKTTTSEQEHHERSTTHLPVSPEADNSGDIYNPVLRTIAQSEQRAALVPGLVRALLYSGAALCISPVANGIQYWHATGVTREYFATDNGRLVRLAPTSQPARSQSDVMNFGSMTLSEAFNLDFVHYRKQITTQAPAFPKPALPAM</sequence>
<dbReference type="Pfam" id="PF11393">
    <property type="entry name" value="T4BSS_DotI_IcmL"/>
    <property type="match status" value="1"/>
</dbReference>
<evidence type="ECO:0000313" key="2">
    <source>
        <dbReference type="EMBL" id="BCT73756.1"/>
    </source>
</evidence>
<dbReference type="AlphaFoldDB" id="A0A811ARU1"/>
<protein>
    <submittedName>
        <fullName evidence="2">Uncharacterized protein</fullName>
    </submittedName>
</protein>
<proteinExistence type="predicted"/>
<dbReference type="InterPro" id="IPR021055">
    <property type="entry name" value="T4BSS_IcmL/DotI"/>
</dbReference>
<feature type="region of interest" description="Disordered" evidence="1">
    <location>
        <begin position="83"/>
        <end position="117"/>
    </location>
</feature>
<geneLocation type="plasmid" evidence="2">
    <name>pK38</name>
</geneLocation>
<keyword evidence="2" id="KW-0614">Plasmid</keyword>
<name>A0A811ARU1_ECOLX</name>
<reference evidence="2" key="1">
    <citation type="submission" date="2021-03" db="EMBL/GenBank/DDBJ databases">
        <title>Whole genome sequence of tetracycline resistant plasmid in Escherichia coli.</title>
        <authorList>
            <person name="Usui M."/>
            <person name="Fukuda A."/>
        </authorList>
    </citation>
    <scope>NUCLEOTIDE SEQUENCE</scope>
    <source>
        <strain evidence="2">K38</strain>
        <plasmid evidence="2">pK38</plasmid>
    </source>
</reference>
<accession>A0A811ARU1</accession>
<organism evidence="2">
    <name type="scientific">Escherichia coli</name>
    <dbReference type="NCBI Taxonomy" id="562"/>
    <lineage>
        <taxon>Bacteria</taxon>
        <taxon>Pseudomonadati</taxon>
        <taxon>Pseudomonadota</taxon>
        <taxon>Gammaproteobacteria</taxon>
        <taxon>Enterobacterales</taxon>
        <taxon>Enterobacteriaceae</taxon>
        <taxon>Escherichia</taxon>
    </lineage>
</organism>
<evidence type="ECO:0000256" key="1">
    <source>
        <dbReference type="SAM" id="MobiDB-lite"/>
    </source>
</evidence>
<feature type="compositionally biased region" description="Low complexity" evidence="1">
    <location>
        <begin position="1"/>
        <end position="19"/>
    </location>
</feature>
<dbReference type="EMBL" id="LC620534">
    <property type="protein sequence ID" value="BCT73756.1"/>
    <property type="molecule type" value="Genomic_DNA"/>
</dbReference>
<feature type="region of interest" description="Disordered" evidence="1">
    <location>
        <begin position="1"/>
        <end position="20"/>
    </location>
</feature>